<name>A0ABV7XAX9_9SPHN</name>
<organism evidence="2 3">
    <name type="scientific">Sphingoaurantiacus capsulatus</name>
    <dbReference type="NCBI Taxonomy" id="1771310"/>
    <lineage>
        <taxon>Bacteria</taxon>
        <taxon>Pseudomonadati</taxon>
        <taxon>Pseudomonadota</taxon>
        <taxon>Alphaproteobacteria</taxon>
        <taxon>Sphingomonadales</taxon>
        <taxon>Sphingosinicellaceae</taxon>
        <taxon>Sphingoaurantiacus</taxon>
    </lineage>
</organism>
<dbReference type="RefSeq" id="WP_380859316.1">
    <property type="nucleotide sequence ID" value="NZ_JBHRXV010000004.1"/>
</dbReference>
<comment type="caution">
    <text evidence="2">The sequence shown here is derived from an EMBL/GenBank/DDBJ whole genome shotgun (WGS) entry which is preliminary data.</text>
</comment>
<accession>A0ABV7XAX9</accession>
<sequence length="375" mass="39086">MLFKFVPRHYDKQHVDVKQTSGGETALARQLFRATALSGTRGVAAKMLARRVPKILGQRMASPNDLPVLVTGANGFLGRALVAELAARGRAVKAATRTGGAAATAVGPIESATDWRAALRDVGAVIHCAARVHVLNDASADPLAAYREVNTEGTLNLARQAADAGVRRLVFVSSIKVNGEETAPGRPYTADDAPAPSGGYGISKLEAEQGLHAIAAATGLEVVIVRPPLVYGPGVKANFAGMMRLLARGVPLPLGSVTGNRRSLVALDNLVDLLIACTDRPGAAGGTFLVSDGEDLSTAELLRRLAAAMDRRAALLPVPVPVLAAGAALVGKREVAKRLLGSLQVDIERTRARLGWTPPVAVDEALRRAATGISR</sequence>
<dbReference type="InterPro" id="IPR001509">
    <property type="entry name" value="Epimerase_deHydtase"/>
</dbReference>
<dbReference type="CDD" id="cd05232">
    <property type="entry name" value="UDP_G4E_4_SDR_e"/>
    <property type="match status" value="1"/>
</dbReference>
<dbReference type="PANTHER" id="PTHR43245:SF58">
    <property type="entry name" value="BLL5923 PROTEIN"/>
    <property type="match status" value="1"/>
</dbReference>
<dbReference type="Gene3D" id="3.40.50.720">
    <property type="entry name" value="NAD(P)-binding Rossmann-like Domain"/>
    <property type="match status" value="1"/>
</dbReference>
<evidence type="ECO:0000313" key="2">
    <source>
        <dbReference type="EMBL" id="MFC3712442.1"/>
    </source>
</evidence>
<gene>
    <name evidence="2" type="ORF">ACFOMD_07670</name>
</gene>
<dbReference type="Proteomes" id="UP001595615">
    <property type="component" value="Unassembled WGS sequence"/>
</dbReference>
<dbReference type="SUPFAM" id="SSF51735">
    <property type="entry name" value="NAD(P)-binding Rossmann-fold domains"/>
    <property type="match status" value="1"/>
</dbReference>
<protein>
    <submittedName>
        <fullName evidence="2">NAD-dependent epimerase/dehydratase family protein</fullName>
    </submittedName>
</protein>
<evidence type="ECO:0000259" key="1">
    <source>
        <dbReference type="Pfam" id="PF01370"/>
    </source>
</evidence>
<keyword evidence="3" id="KW-1185">Reference proteome</keyword>
<evidence type="ECO:0000313" key="3">
    <source>
        <dbReference type="Proteomes" id="UP001595615"/>
    </source>
</evidence>
<dbReference type="PANTHER" id="PTHR43245">
    <property type="entry name" value="BIFUNCTIONAL POLYMYXIN RESISTANCE PROTEIN ARNA"/>
    <property type="match status" value="1"/>
</dbReference>
<feature type="domain" description="NAD-dependent epimerase/dehydratase" evidence="1">
    <location>
        <begin position="68"/>
        <end position="281"/>
    </location>
</feature>
<dbReference type="Pfam" id="PF01370">
    <property type="entry name" value="Epimerase"/>
    <property type="match status" value="1"/>
</dbReference>
<proteinExistence type="predicted"/>
<dbReference type="InterPro" id="IPR050177">
    <property type="entry name" value="Lipid_A_modif_metabolic_enz"/>
</dbReference>
<dbReference type="InterPro" id="IPR036291">
    <property type="entry name" value="NAD(P)-bd_dom_sf"/>
</dbReference>
<reference evidence="3" key="1">
    <citation type="journal article" date="2019" name="Int. J. Syst. Evol. Microbiol.">
        <title>The Global Catalogue of Microorganisms (GCM) 10K type strain sequencing project: providing services to taxonomists for standard genome sequencing and annotation.</title>
        <authorList>
            <consortium name="The Broad Institute Genomics Platform"/>
            <consortium name="The Broad Institute Genome Sequencing Center for Infectious Disease"/>
            <person name="Wu L."/>
            <person name="Ma J."/>
        </authorList>
    </citation>
    <scope>NUCLEOTIDE SEQUENCE [LARGE SCALE GENOMIC DNA]</scope>
    <source>
        <strain evidence="3">KCTC 42644</strain>
    </source>
</reference>
<dbReference type="EMBL" id="JBHRXV010000004">
    <property type="protein sequence ID" value="MFC3712442.1"/>
    <property type="molecule type" value="Genomic_DNA"/>
</dbReference>